<dbReference type="EMBL" id="JAPNUD010000019">
    <property type="protein sequence ID" value="MDA0640969.1"/>
    <property type="molecule type" value="Genomic_DNA"/>
</dbReference>
<comment type="caution">
    <text evidence="1">The sequence shown here is derived from an EMBL/GenBank/DDBJ whole genome shotgun (WGS) entry which is preliminary data.</text>
</comment>
<evidence type="ECO:0000313" key="2">
    <source>
        <dbReference type="Proteomes" id="UP001212498"/>
    </source>
</evidence>
<gene>
    <name evidence="1" type="ORF">OUY24_10105</name>
</gene>
<sequence>MAGRDELLGLMEIPVIRTAYLSWKVPEIQERPFRSVMFTRWSRPVLAGLCCATLMSCGFLDQDRGEPRHRYSDITEFGHVVANAFRITHPEYSLTRADWAWEREEGEMAVELGIEPLLGPETGASANFLIRQDSDSGRLYYTEPYGRAHLQVENVLHELDTLPDTTALTMTLRRLGRSGAETVPAKKEVDEVLKEIGRTKDVTAVVEWKKPMTAEDVRSRKHLHFDNAILAPPTRRDPIVYWDYSPRPYCQSCQGSSDRMTQSFEAWVNRLEPSDEPALRHFGLSLDRLRKAASGKSYGYIEQDANPVLLRKLLKLNHVKTMYIVRTRDHCEDDEHGECVPAAWPKDDDQLYG</sequence>
<protein>
    <submittedName>
        <fullName evidence="1">Uncharacterized protein</fullName>
    </submittedName>
</protein>
<proteinExistence type="predicted"/>
<name>A0ABT4SVB3_9ACTN</name>
<keyword evidence="2" id="KW-1185">Reference proteome</keyword>
<evidence type="ECO:0000313" key="1">
    <source>
        <dbReference type="EMBL" id="MDA0640969.1"/>
    </source>
</evidence>
<dbReference type="RefSeq" id="WP_271276010.1">
    <property type="nucleotide sequence ID" value="NZ_BAABFD010000025.1"/>
</dbReference>
<organism evidence="1 2">
    <name type="scientific">Nonomuraea ferruginea</name>
    <dbReference type="NCBI Taxonomy" id="46174"/>
    <lineage>
        <taxon>Bacteria</taxon>
        <taxon>Bacillati</taxon>
        <taxon>Actinomycetota</taxon>
        <taxon>Actinomycetes</taxon>
        <taxon>Streptosporangiales</taxon>
        <taxon>Streptosporangiaceae</taxon>
        <taxon>Nonomuraea</taxon>
    </lineage>
</organism>
<accession>A0ABT4SVB3</accession>
<dbReference type="Proteomes" id="UP001212498">
    <property type="component" value="Unassembled WGS sequence"/>
</dbReference>
<reference evidence="1 2" key="1">
    <citation type="submission" date="2022-11" db="EMBL/GenBank/DDBJ databases">
        <title>Nonomuraea corallina sp. nov., a new species of the genus Nonomuraea isolated from sea side sediment in Thai sea.</title>
        <authorList>
            <person name="Ngamcharungchit C."/>
            <person name="Matsumoto A."/>
            <person name="Suriyachadkun C."/>
            <person name="Panbangred W."/>
            <person name="Inahashi Y."/>
            <person name="Intra B."/>
        </authorList>
    </citation>
    <scope>NUCLEOTIDE SEQUENCE [LARGE SCALE GENOMIC DNA]</scope>
    <source>
        <strain evidence="1 2">DSM 43553</strain>
    </source>
</reference>